<dbReference type="PANTHER" id="PTHR30602:SF12">
    <property type="entry name" value="AMINO-ACID ACETYLTRANSFERASE NAGS1, CHLOROPLASTIC-RELATED"/>
    <property type="match status" value="1"/>
</dbReference>
<keyword evidence="4" id="KW-0055">Arginine biosynthesis</keyword>
<dbReference type="InterPro" id="IPR001048">
    <property type="entry name" value="Asp/Glu/Uridylate_kinase"/>
</dbReference>
<evidence type="ECO:0000313" key="10">
    <source>
        <dbReference type="EMBL" id="GAA1784993.1"/>
    </source>
</evidence>
<gene>
    <name evidence="10" type="primary">argA</name>
    <name evidence="10" type="ORF">GCM10009811_07640</name>
</gene>
<evidence type="ECO:0000256" key="4">
    <source>
        <dbReference type="ARBA" id="ARBA00022571"/>
    </source>
</evidence>
<dbReference type="PROSITE" id="PS51186">
    <property type="entry name" value="GNAT"/>
    <property type="match status" value="1"/>
</dbReference>
<evidence type="ECO:0000256" key="2">
    <source>
        <dbReference type="ARBA" id="ARBA00009145"/>
    </source>
</evidence>
<dbReference type="SUPFAM" id="SSF53633">
    <property type="entry name" value="Carbamate kinase-like"/>
    <property type="match status" value="1"/>
</dbReference>
<evidence type="ECO:0000256" key="8">
    <source>
        <dbReference type="ARBA" id="ARBA00048372"/>
    </source>
</evidence>
<comment type="pathway">
    <text evidence="1">Amino-acid biosynthesis; L-arginine biosynthesis; N(2)-acetyl-L-ornithine from L-glutamate: step 1/4.</text>
</comment>
<dbReference type="Proteomes" id="UP001499938">
    <property type="component" value="Unassembled WGS sequence"/>
</dbReference>
<dbReference type="PIRSF" id="PIRSF000423">
    <property type="entry name" value="ArgA"/>
    <property type="match status" value="1"/>
</dbReference>
<organism evidence="10 11">
    <name type="scientific">Nostocoides veronense</name>
    <dbReference type="NCBI Taxonomy" id="330836"/>
    <lineage>
        <taxon>Bacteria</taxon>
        <taxon>Bacillati</taxon>
        <taxon>Actinomycetota</taxon>
        <taxon>Actinomycetes</taxon>
        <taxon>Micrococcales</taxon>
        <taxon>Intrasporangiaceae</taxon>
        <taxon>Nostocoides</taxon>
    </lineage>
</organism>
<dbReference type="InterPro" id="IPR033719">
    <property type="entry name" value="NAGS_kin"/>
</dbReference>
<dbReference type="Pfam" id="PF00696">
    <property type="entry name" value="AA_kinase"/>
    <property type="match status" value="1"/>
</dbReference>
<comment type="caution">
    <text evidence="10">The sequence shown here is derived from an EMBL/GenBank/DDBJ whole genome shotgun (WGS) entry which is preliminary data.</text>
</comment>
<dbReference type="NCBIfam" id="NF003641">
    <property type="entry name" value="PRK05279.1"/>
    <property type="match status" value="1"/>
</dbReference>
<comment type="similarity">
    <text evidence="2">Belongs to the acetyltransferase family. ArgA subfamily.</text>
</comment>
<keyword evidence="5" id="KW-0028">Amino-acid biosynthesis</keyword>
<dbReference type="InterPro" id="IPR016181">
    <property type="entry name" value="Acyl_CoA_acyltransferase"/>
</dbReference>
<evidence type="ECO:0000256" key="5">
    <source>
        <dbReference type="ARBA" id="ARBA00022605"/>
    </source>
</evidence>
<protein>
    <recommendedName>
        <fullName evidence="3">amino-acid N-acetyltransferase</fullName>
        <ecNumber evidence="3">2.3.1.1</ecNumber>
    </recommendedName>
</protein>
<dbReference type="EC" id="2.3.1.1" evidence="3"/>
<sequence>MTLFDFPIDLAHECLAAAHDAHAREGQHVTHDSTLPGTVAAADIIRVTLVNSSPNNRADLDGETFVAALRGAAPYVHAHHGRTVVIVIPGEICARDDIDRLLGDIALLHSLGVRLVLVHGARPQIDRELAIRGISPAYNGDVRVTDSATMEAVKAAVGVLRMDLEARLSASRSVTVREESQPRVVGGSWVTARPVGVRDGVDHHLTGEVRRIDIASIRQAVAQDQIVLLSPIGYSPTGETFNLRNADIAESVAIGLGADKLIFVMDTEPGRWRAALGSGDSGQLSLSAAEPLVRQTVAELGAEDRNCLRAGIAAVTGGVGRVHLIGTEGHSPLLRELYTRDGAGLMIADEDDYESIRPATVEDARAIAELIAPLEASGILRPRSRDQLELDIETFSVIVRDGMVIACNAFVDYPDDRCAEFACVVVHPAYRRRDLAAALLRRARTTARSRGYSRLFALTTATPHWFLEHGFHPGTVGDLPADKARSYDVTRASKVLLLERP</sequence>
<dbReference type="HAMAP" id="MF_01105">
    <property type="entry name" value="N_acetyl_glu_synth"/>
    <property type="match status" value="1"/>
</dbReference>
<evidence type="ECO:0000313" key="11">
    <source>
        <dbReference type="Proteomes" id="UP001499938"/>
    </source>
</evidence>
<accession>A0ABN2LDR4</accession>
<proteinExistence type="inferred from homology"/>
<dbReference type="Pfam" id="PF00583">
    <property type="entry name" value="Acetyltransf_1"/>
    <property type="match status" value="1"/>
</dbReference>
<keyword evidence="6" id="KW-0808">Transferase</keyword>
<dbReference type="Gene3D" id="3.40.1160.10">
    <property type="entry name" value="Acetylglutamate kinase-like"/>
    <property type="match status" value="1"/>
</dbReference>
<evidence type="ECO:0000256" key="6">
    <source>
        <dbReference type="ARBA" id="ARBA00022679"/>
    </source>
</evidence>
<reference evidence="10 11" key="1">
    <citation type="journal article" date="2019" name="Int. J. Syst. Evol. Microbiol.">
        <title>The Global Catalogue of Microorganisms (GCM) 10K type strain sequencing project: providing services to taxonomists for standard genome sequencing and annotation.</title>
        <authorList>
            <consortium name="The Broad Institute Genomics Platform"/>
            <consortium name="The Broad Institute Genome Sequencing Center for Infectious Disease"/>
            <person name="Wu L."/>
            <person name="Ma J."/>
        </authorList>
    </citation>
    <scope>NUCLEOTIDE SEQUENCE [LARGE SCALE GENOMIC DNA]</scope>
    <source>
        <strain evidence="10 11">JCM 15592</strain>
    </source>
</reference>
<feature type="domain" description="N-acetyltransferase" evidence="9">
    <location>
        <begin position="354"/>
        <end position="501"/>
    </location>
</feature>
<dbReference type="Gene3D" id="3.40.630.30">
    <property type="match status" value="1"/>
</dbReference>
<keyword evidence="11" id="KW-1185">Reference proteome</keyword>
<name>A0ABN2LDR4_9MICO</name>
<dbReference type="EMBL" id="BAAAPO010000015">
    <property type="protein sequence ID" value="GAA1784993.1"/>
    <property type="molecule type" value="Genomic_DNA"/>
</dbReference>
<dbReference type="NCBIfam" id="TIGR01890">
    <property type="entry name" value="N-Ac-Glu-synth"/>
    <property type="match status" value="1"/>
</dbReference>
<dbReference type="SUPFAM" id="SSF55729">
    <property type="entry name" value="Acyl-CoA N-acyltransferases (Nat)"/>
    <property type="match status" value="1"/>
</dbReference>
<dbReference type="InterPro" id="IPR036393">
    <property type="entry name" value="AceGlu_kinase-like_sf"/>
</dbReference>
<dbReference type="CDD" id="cd04237">
    <property type="entry name" value="AAK_NAGS-ABP"/>
    <property type="match status" value="1"/>
</dbReference>
<dbReference type="InterPro" id="IPR000182">
    <property type="entry name" value="GNAT_dom"/>
</dbReference>
<evidence type="ECO:0000256" key="1">
    <source>
        <dbReference type="ARBA" id="ARBA00004925"/>
    </source>
</evidence>
<evidence type="ECO:0000259" key="9">
    <source>
        <dbReference type="PROSITE" id="PS51186"/>
    </source>
</evidence>
<dbReference type="PANTHER" id="PTHR30602">
    <property type="entry name" value="AMINO-ACID ACETYLTRANSFERASE"/>
    <property type="match status" value="1"/>
</dbReference>
<evidence type="ECO:0000256" key="3">
    <source>
        <dbReference type="ARBA" id="ARBA00012697"/>
    </source>
</evidence>
<comment type="catalytic activity">
    <reaction evidence="8">
        <text>L-glutamate + acetyl-CoA = N-acetyl-L-glutamate + CoA + H(+)</text>
        <dbReference type="Rhea" id="RHEA:24292"/>
        <dbReference type="ChEBI" id="CHEBI:15378"/>
        <dbReference type="ChEBI" id="CHEBI:29985"/>
        <dbReference type="ChEBI" id="CHEBI:44337"/>
        <dbReference type="ChEBI" id="CHEBI:57287"/>
        <dbReference type="ChEBI" id="CHEBI:57288"/>
        <dbReference type="EC" id="2.3.1.1"/>
    </reaction>
</comment>
<dbReference type="InterPro" id="IPR010167">
    <property type="entry name" value="NH2A_AcTrfase"/>
</dbReference>
<keyword evidence="7" id="KW-0012">Acyltransferase</keyword>
<evidence type="ECO:0000256" key="7">
    <source>
        <dbReference type="ARBA" id="ARBA00023315"/>
    </source>
</evidence>